<protein>
    <submittedName>
        <fullName evidence="6">Cytotoxic and regulatory T cell molecule</fullName>
    </submittedName>
</protein>
<dbReference type="GO" id="GO:0002860">
    <property type="term" value="P:positive regulation of natural killer cell mediated cytotoxicity directed against tumor cell target"/>
    <property type="evidence" value="ECO:0007669"/>
    <property type="project" value="Ensembl"/>
</dbReference>
<dbReference type="GO" id="GO:0008037">
    <property type="term" value="P:cell recognition"/>
    <property type="evidence" value="ECO:0007669"/>
    <property type="project" value="Ensembl"/>
</dbReference>
<dbReference type="InterPro" id="IPR003599">
    <property type="entry name" value="Ig_sub"/>
</dbReference>
<dbReference type="PROSITE" id="PS50835">
    <property type="entry name" value="IG_LIKE"/>
    <property type="match status" value="2"/>
</dbReference>
<dbReference type="Gene3D" id="2.60.40.10">
    <property type="entry name" value="Immunoglobulins"/>
    <property type="match status" value="2"/>
</dbReference>
<evidence type="ECO:0000256" key="2">
    <source>
        <dbReference type="ARBA" id="ARBA00023136"/>
    </source>
</evidence>
<dbReference type="Ensembl" id="ENSPTXT00000018214.1">
    <property type="protein sequence ID" value="ENSPTXP00000017683.1"/>
    <property type="gene ID" value="ENSPTXG00000012163.1"/>
</dbReference>
<evidence type="ECO:0000256" key="1">
    <source>
        <dbReference type="ARBA" id="ARBA00004167"/>
    </source>
</evidence>
<reference evidence="6" key="1">
    <citation type="submission" date="2025-08" db="UniProtKB">
        <authorList>
            <consortium name="Ensembl"/>
        </authorList>
    </citation>
    <scope>IDENTIFICATION</scope>
</reference>
<dbReference type="Proteomes" id="UP000472273">
    <property type="component" value="Unplaced"/>
</dbReference>
<dbReference type="GeneTree" id="ENSGT00940000159804"/>
<dbReference type="InterPro" id="IPR007110">
    <property type="entry name" value="Ig-like_dom"/>
</dbReference>
<dbReference type="InterPro" id="IPR013783">
    <property type="entry name" value="Ig-like_fold"/>
</dbReference>
<dbReference type="AlphaFoldDB" id="A0A670Z766"/>
<dbReference type="SMART" id="SM00409">
    <property type="entry name" value="IG"/>
    <property type="match status" value="1"/>
</dbReference>
<evidence type="ECO:0000256" key="4">
    <source>
        <dbReference type="SAM" id="Phobius"/>
    </source>
</evidence>
<keyword evidence="3" id="KW-1015">Disulfide bond</keyword>
<dbReference type="GO" id="GO:0002355">
    <property type="term" value="P:detection of tumor cell"/>
    <property type="evidence" value="ECO:0007669"/>
    <property type="project" value="Ensembl"/>
</dbReference>
<dbReference type="GO" id="GO:0007157">
    <property type="term" value="P:heterophilic cell-cell adhesion via plasma membrane cell adhesion molecules"/>
    <property type="evidence" value="ECO:0007669"/>
    <property type="project" value="Ensembl"/>
</dbReference>
<dbReference type="GO" id="GO:0001768">
    <property type="term" value="P:establishment of T cell polarity"/>
    <property type="evidence" value="ECO:0007669"/>
    <property type="project" value="Ensembl"/>
</dbReference>
<keyword evidence="2 4" id="KW-0472">Membrane</keyword>
<dbReference type="InterPro" id="IPR053096">
    <property type="entry name" value="CRTAM"/>
</dbReference>
<dbReference type="GO" id="GO:0045580">
    <property type="term" value="P:regulation of T cell differentiation"/>
    <property type="evidence" value="ECO:0007669"/>
    <property type="project" value="Ensembl"/>
</dbReference>
<evidence type="ECO:0000259" key="5">
    <source>
        <dbReference type="PROSITE" id="PS50835"/>
    </source>
</evidence>
<reference evidence="6" key="2">
    <citation type="submission" date="2025-09" db="UniProtKB">
        <authorList>
            <consortium name="Ensembl"/>
        </authorList>
    </citation>
    <scope>IDENTIFICATION</scope>
</reference>
<keyword evidence="7" id="KW-1185">Reference proteome</keyword>
<dbReference type="GO" id="GO:0032729">
    <property type="term" value="P:positive regulation of type II interferon production"/>
    <property type="evidence" value="ECO:0007669"/>
    <property type="project" value="Ensembl"/>
</dbReference>
<dbReference type="Pfam" id="PF08205">
    <property type="entry name" value="C2-set_2"/>
    <property type="match status" value="1"/>
</dbReference>
<keyword evidence="4" id="KW-0812">Transmembrane</keyword>
<dbReference type="InterPro" id="IPR013162">
    <property type="entry name" value="CD80_C2-set"/>
</dbReference>
<organism evidence="6 7">
    <name type="scientific">Pseudonaja textilis</name>
    <name type="common">Eastern brown snake</name>
    <dbReference type="NCBI Taxonomy" id="8673"/>
    <lineage>
        <taxon>Eukaryota</taxon>
        <taxon>Metazoa</taxon>
        <taxon>Chordata</taxon>
        <taxon>Craniata</taxon>
        <taxon>Vertebrata</taxon>
        <taxon>Euteleostomi</taxon>
        <taxon>Lepidosauria</taxon>
        <taxon>Squamata</taxon>
        <taxon>Bifurcata</taxon>
        <taxon>Unidentata</taxon>
        <taxon>Episquamata</taxon>
        <taxon>Toxicofera</taxon>
        <taxon>Serpentes</taxon>
        <taxon>Colubroidea</taxon>
        <taxon>Elapidae</taxon>
        <taxon>Hydrophiinae</taxon>
        <taxon>Pseudonaja</taxon>
    </lineage>
</organism>
<dbReference type="GO" id="GO:0046007">
    <property type="term" value="P:negative regulation of activated T cell proliferation"/>
    <property type="evidence" value="ECO:0007669"/>
    <property type="project" value="Ensembl"/>
</dbReference>
<dbReference type="SUPFAM" id="SSF48726">
    <property type="entry name" value="Immunoglobulin"/>
    <property type="match status" value="2"/>
</dbReference>
<dbReference type="PANTHER" id="PTHR47118:SF1">
    <property type="entry name" value="CYTOTOXIC AND REGULATORY T-CELL MOLECULE"/>
    <property type="match status" value="1"/>
</dbReference>
<dbReference type="OMA" id="GVYKCFY"/>
<evidence type="ECO:0000313" key="6">
    <source>
        <dbReference type="Ensembl" id="ENSPTXP00000017683.1"/>
    </source>
</evidence>
<keyword evidence="4" id="KW-1133">Transmembrane helix</keyword>
<name>A0A670Z766_PSETE</name>
<feature type="domain" description="Ig-like" evidence="5">
    <location>
        <begin position="129"/>
        <end position="221"/>
    </location>
</feature>
<proteinExistence type="predicted"/>
<evidence type="ECO:0000313" key="7">
    <source>
        <dbReference type="Proteomes" id="UP000472273"/>
    </source>
</evidence>
<dbReference type="InterPro" id="IPR036179">
    <property type="entry name" value="Ig-like_dom_sf"/>
</dbReference>
<dbReference type="GO" id="GO:0001772">
    <property type="term" value="C:immunological synapse"/>
    <property type="evidence" value="ECO:0007669"/>
    <property type="project" value="Ensembl"/>
</dbReference>
<gene>
    <name evidence="6" type="primary">CRTAM</name>
</gene>
<sequence length="348" mass="39651">MGGHACILLERTQTRGLPGVTLYKSFSSLGIFAQVLMEHLCLEEGQNLDLHCVNSKGNTSALEWKDPSGFTIFFNHWHGRSKYQLLHYSNDSLSIRLSNVTRHDEGLFTCLYYSENIGTKLVNVTVWAPPSRPLLEDLRATVNQTEENIVLRCSTEGSWPAPQITWLLQNGMEIFGNTQHQLEEKRFHSISKLSIYAFPRGSVVSCVIYHKALGKRNLTVTLHLDHASKWREIEAKDGKTQMFSVPFSPPKTETNMIYRGFVEEQANILFPGLVSILLLALFIMVLLFVVKLWKAHRDWKKGKRGTKKNLIHIGNSFLFHPGAQKFLKSLYSTTSKFLAVLQDFENHS</sequence>
<comment type="subcellular location">
    <subcellularLocation>
        <location evidence="1">Membrane</location>
        <topology evidence="1">Single-pass membrane protein</topology>
    </subcellularLocation>
</comment>
<feature type="domain" description="Ig-like" evidence="5">
    <location>
        <begin position="18"/>
        <end position="110"/>
    </location>
</feature>
<dbReference type="GO" id="GO:0005102">
    <property type="term" value="F:signaling receptor binding"/>
    <property type="evidence" value="ECO:0007669"/>
    <property type="project" value="Ensembl"/>
</dbReference>
<dbReference type="GO" id="GO:2001185">
    <property type="term" value="P:regulation of CD8-positive, alpha-beta T cell activation"/>
    <property type="evidence" value="ECO:0007669"/>
    <property type="project" value="Ensembl"/>
</dbReference>
<accession>A0A670Z766</accession>
<evidence type="ECO:0000256" key="3">
    <source>
        <dbReference type="ARBA" id="ARBA00023157"/>
    </source>
</evidence>
<dbReference type="PANTHER" id="PTHR47118">
    <property type="entry name" value="CYTOTOXIC AND REGULATORY T-CELL MOLECULE"/>
    <property type="match status" value="1"/>
</dbReference>
<dbReference type="GO" id="GO:0097021">
    <property type="term" value="P:lymphocyte migration into lymphoid organs"/>
    <property type="evidence" value="ECO:0007669"/>
    <property type="project" value="Ensembl"/>
</dbReference>
<feature type="transmembrane region" description="Helical" evidence="4">
    <location>
        <begin position="268"/>
        <end position="293"/>
    </location>
</feature>